<sequence>MKVAIVSNPRHRAGDMIEYLLLRAVHTFNKFVPADLLIVEGELGEPEEGFLKDLFLSVERRRLPLAPLWLVRQEGAALPEAPEQVDVNGVPESPAALVERIRLAAGGLPDFCRAPFEAVLADVGADGSIRAERVPMAVEKLPGVTDFHVHTRMAYCCENMDIPKALRMAELSNIETVAFIEHSGQLYFDVDDYWAGRYVWKTRGKADGCPAVCRMPGYEETIREGRRSGAFLNGFELDVDRNGDIILDEPDRRFAQVRLGAYHHMAEKYDAHIASRQFLFCTEALLKYGVHILAHPFRIFPWSGMAKPKELYEPVAELLRRCGVAAEVNFHQNDPEPEFFEICLKKGVKIALGSDSHNLYEVGFFLPHFRFLAELGVTGRLDEVLYRFPEQAR</sequence>
<evidence type="ECO:0008006" key="3">
    <source>
        <dbReference type="Google" id="ProtNLM"/>
    </source>
</evidence>
<proteinExistence type="predicted"/>
<dbReference type="RefSeq" id="WP_154418452.1">
    <property type="nucleotide sequence ID" value="NZ_VUNS01000010.1"/>
</dbReference>
<dbReference type="EMBL" id="VUNS01000010">
    <property type="protein sequence ID" value="MST97529.1"/>
    <property type="molecule type" value="Genomic_DNA"/>
</dbReference>
<evidence type="ECO:0000313" key="2">
    <source>
        <dbReference type="Proteomes" id="UP000435649"/>
    </source>
</evidence>
<gene>
    <name evidence="1" type="ORF">FYJ85_10810</name>
</gene>
<reference evidence="1 2" key="1">
    <citation type="submission" date="2019-08" db="EMBL/GenBank/DDBJ databases">
        <title>In-depth cultivation of the pig gut microbiome towards novel bacterial diversity and tailored functional studies.</title>
        <authorList>
            <person name="Wylensek D."/>
            <person name="Hitch T.C.A."/>
            <person name="Clavel T."/>
        </authorList>
    </citation>
    <scope>NUCLEOTIDE SEQUENCE [LARGE SCALE GENOMIC DNA]</scope>
    <source>
        <strain evidence="1 2">BBE-744-WT-12</strain>
    </source>
</reference>
<comment type="caution">
    <text evidence="1">The sequence shown here is derived from an EMBL/GenBank/DDBJ whole genome shotgun (WGS) entry which is preliminary data.</text>
</comment>
<dbReference type="Gene3D" id="3.20.20.140">
    <property type="entry name" value="Metal-dependent hydrolases"/>
    <property type="match status" value="1"/>
</dbReference>
<dbReference type="AlphaFoldDB" id="A0A844G5A2"/>
<dbReference type="SUPFAM" id="SSF89550">
    <property type="entry name" value="PHP domain-like"/>
    <property type="match status" value="1"/>
</dbReference>
<keyword evidence="2" id="KW-1185">Reference proteome</keyword>
<protein>
    <recommendedName>
        <fullName evidence="3">PHP domain-containing protein</fullName>
    </recommendedName>
</protein>
<dbReference type="Proteomes" id="UP000435649">
    <property type="component" value="Unassembled WGS sequence"/>
</dbReference>
<organism evidence="1 2">
    <name type="scientific">Victivallis lenta</name>
    <dbReference type="NCBI Taxonomy" id="2606640"/>
    <lineage>
        <taxon>Bacteria</taxon>
        <taxon>Pseudomonadati</taxon>
        <taxon>Lentisphaerota</taxon>
        <taxon>Lentisphaeria</taxon>
        <taxon>Victivallales</taxon>
        <taxon>Victivallaceae</taxon>
        <taxon>Victivallis</taxon>
    </lineage>
</organism>
<accession>A0A844G5A2</accession>
<name>A0A844G5A2_9BACT</name>
<dbReference type="InterPro" id="IPR016195">
    <property type="entry name" value="Pol/histidinol_Pase-like"/>
</dbReference>
<evidence type="ECO:0000313" key="1">
    <source>
        <dbReference type="EMBL" id="MST97529.1"/>
    </source>
</evidence>